<comment type="caution">
    <text evidence="2">The sequence shown here is derived from an EMBL/GenBank/DDBJ whole genome shotgun (WGS) entry which is preliminary data.</text>
</comment>
<organism evidence="2 3">
    <name type="scientific">Ephemerocybe angulata</name>
    <dbReference type="NCBI Taxonomy" id="980116"/>
    <lineage>
        <taxon>Eukaryota</taxon>
        <taxon>Fungi</taxon>
        <taxon>Dikarya</taxon>
        <taxon>Basidiomycota</taxon>
        <taxon>Agaricomycotina</taxon>
        <taxon>Agaricomycetes</taxon>
        <taxon>Agaricomycetidae</taxon>
        <taxon>Agaricales</taxon>
        <taxon>Agaricineae</taxon>
        <taxon>Psathyrellaceae</taxon>
        <taxon>Ephemerocybe</taxon>
    </lineage>
</organism>
<evidence type="ECO:0000256" key="1">
    <source>
        <dbReference type="SAM" id="MobiDB-lite"/>
    </source>
</evidence>
<gene>
    <name evidence="2" type="ORF">D9611_010148</name>
</gene>
<proteinExistence type="predicted"/>
<name>A0A8H5AZ16_9AGAR</name>
<evidence type="ECO:0000313" key="2">
    <source>
        <dbReference type="EMBL" id="KAF5313700.1"/>
    </source>
</evidence>
<protein>
    <submittedName>
        <fullName evidence="2">Uncharacterized protein</fullName>
    </submittedName>
</protein>
<dbReference type="EMBL" id="JAACJK010000223">
    <property type="protein sequence ID" value="KAF5313700.1"/>
    <property type="molecule type" value="Genomic_DNA"/>
</dbReference>
<keyword evidence="3" id="KW-1185">Reference proteome</keyword>
<sequence length="94" mass="10477">MSKDIRGRARRAPRYSSPPSSTPSPPLTNRNSSSPSSSPSPSPSWTMRRAELVVRRGVLEDFAFALTRTPVQGLKRGIRQHRHEGRPTVLKISE</sequence>
<dbReference type="AlphaFoldDB" id="A0A8H5AZ16"/>
<feature type="compositionally biased region" description="Low complexity" evidence="1">
    <location>
        <begin position="27"/>
        <end position="39"/>
    </location>
</feature>
<feature type="region of interest" description="Disordered" evidence="1">
    <location>
        <begin position="1"/>
        <end position="46"/>
    </location>
</feature>
<reference evidence="2 3" key="1">
    <citation type="journal article" date="2020" name="ISME J.">
        <title>Uncovering the hidden diversity of litter-decomposition mechanisms in mushroom-forming fungi.</title>
        <authorList>
            <person name="Floudas D."/>
            <person name="Bentzer J."/>
            <person name="Ahren D."/>
            <person name="Johansson T."/>
            <person name="Persson P."/>
            <person name="Tunlid A."/>
        </authorList>
    </citation>
    <scope>NUCLEOTIDE SEQUENCE [LARGE SCALE GENOMIC DNA]</scope>
    <source>
        <strain evidence="2 3">CBS 175.51</strain>
    </source>
</reference>
<dbReference type="Proteomes" id="UP000541558">
    <property type="component" value="Unassembled WGS sequence"/>
</dbReference>
<accession>A0A8H5AZ16</accession>
<evidence type="ECO:0000313" key="3">
    <source>
        <dbReference type="Proteomes" id="UP000541558"/>
    </source>
</evidence>